<feature type="non-terminal residue" evidence="7">
    <location>
        <position position="1"/>
    </location>
</feature>
<reference evidence="7 8" key="1">
    <citation type="submission" date="2013-11" db="EMBL/GenBank/DDBJ databases">
        <title>The Genome Sequence of Phytophthora parasitica CJ05E6.</title>
        <authorList>
            <consortium name="The Broad Institute Genomics Platform"/>
            <person name="Russ C."/>
            <person name="Tyler B."/>
            <person name="Panabieres F."/>
            <person name="Shan W."/>
            <person name="Tripathy S."/>
            <person name="Grunwald N."/>
            <person name="Machado M."/>
            <person name="Johnson C.S."/>
            <person name="Arredondo F."/>
            <person name="Hong C."/>
            <person name="Coffey M."/>
            <person name="Young S.K."/>
            <person name="Zeng Q."/>
            <person name="Gargeya S."/>
            <person name="Fitzgerald M."/>
            <person name="Abouelleil A."/>
            <person name="Alvarado L."/>
            <person name="Chapman S.B."/>
            <person name="Gainer-Dewar J."/>
            <person name="Goldberg J."/>
            <person name="Griggs A."/>
            <person name="Gujja S."/>
            <person name="Hansen M."/>
            <person name="Howarth C."/>
            <person name="Imamovic A."/>
            <person name="Ireland A."/>
            <person name="Larimer J."/>
            <person name="McCowan C."/>
            <person name="Murphy C."/>
            <person name="Pearson M."/>
            <person name="Poon T.W."/>
            <person name="Priest M."/>
            <person name="Roberts A."/>
            <person name="Saif S."/>
            <person name="Shea T."/>
            <person name="Sykes S."/>
            <person name="Wortman J."/>
            <person name="Nusbaum C."/>
            <person name="Birren B."/>
        </authorList>
    </citation>
    <scope>NUCLEOTIDE SEQUENCE [LARGE SCALE GENOMIC DNA]</scope>
    <source>
        <strain evidence="7 8">CJ05E6</strain>
    </source>
</reference>
<proteinExistence type="predicted"/>
<keyword evidence="2 6" id="KW-0812">Transmembrane</keyword>
<dbReference type="GO" id="GO:0016020">
    <property type="term" value="C:membrane"/>
    <property type="evidence" value="ECO:0007669"/>
    <property type="project" value="UniProtKB-SubCell"/>
</dbReference>
<accession>W2J3Z9</accession>
<feature type="compositionally biased region" description="Polar residues" evidence="5">
    <location>
        <begin position="155"/>
        <end position="177"/>
    </location>
</feature>
<gene>
    <name evidence="7" type="ORF">L916_07813</name>
</gene>
<evidence type="ECO:0000256" key="5">
    <source>
        <dbReference type="SAM" id="MobiDB-lite"/>
    </source>
</evidence>
<dbReference type="AlphaFoldDB" id="W2J3Z9"/>
<evidence type="ECO:0000313" key="7">
    <source>
        <dbReference type="EMBL" id="ETL41144.1"/>
    </source>
</evidence>
<comment type="subcellular location">
    <subcellularLocation>
        <location evidence="1">Membrane</location>
        <topology evidence="1">Single-pass membrane protein</topology>
    </subcellularLocation>
</comment>
<evidence type="ECO:0000256" key="4">
    <source>
        <dbReference type="ARBA" id="ARBA00023136"/>
    </source>
</evidence>
<protein>
    <recommendedName>
        <fullName evidence="9">Mid2 domain-containing protein</fullName>
    </recommendedName>
</protein>
<dbReference type="PANTHER" id="PTHR15549">
    <property type="entry name" value="PAIRED IMMUNOGLOBULIN-LIKE TYPE 2 RECEPTOR"/>
    <property type="match status" value="1"/>
</dbReference>
<evidence type="ECO:0000256" key="3">
    <source>
        <dbReference type="ARBA" id="ARBA00022989"/>
    </source>
</evidence>
<feature type="region of interest" description="Disordered" evidence="5">
    <location>
        <begin position="54"/>
        <end position="105"/>
    </location>
</feature>
<dbReference type="EMBL" id="KI672697">
    <property type="protein sequence ID" value="ETL41144.1"/>
    <property type="molecule type" value="Genomic_DNA"/>
</dbReference>
<dbReference type="GO" id="GO:0071944">
    <property type="term" value="C:cell periphery"/>
    <property type="evidence" value="ECO:0007669"/>
    <property type="project" value="UniProtKB-ARBA"/>
</dbReference>
<evidence type="ECO:0008006" key="9">
    <source>
        <dbReference type="Google" id="ProtNLM"/>
    </source>
</evidence>
<feature type="compositionally biased region" description="Low complexity" evidence="5">
    <location>
        <begin position="54"/>
        <end position="104"/>
    </location>
</feature>
<evidence type="ECO:0000256" key="2">
    <source>
        <dbReference type="ARBA" id="ARBA00022692"/>
    </source>
</evidence>
<keyword evidence="4 6" id="KW-0472">Membrane</keyword>
<dbReference type="Proteomes" id="UP000053864">
    <property type="component" value="Unassembled WGS sequence"/>
</dbReference>
<evidence type="ECO:0000256" key="6">
    <source>
        <dbReference type="SAM" id="Phobius"/>
    </source>
</evidence>
<feature type="transmembrane region" description="Helical" evidence="6">
    <location>
        <begin position="109"/>
        <end position="133"/>
    </location>
</feature>
<keyword evidence="3 6" id="KW-1133">Transmembrane helix</keyword>
<dbReference type="PANTHER" id="PTHR15549:SF30">
    <property type="entry name" value="MID2 DOMAIN-CONTAINING PROTEIN"/>
    <property type="match status" value="1"/>
</dbReference>
<dbReference type="VEuPathDB" id="FungiDB:PPTG_11276"/>
<name>W2J3Z9_PHYNI</name>
<evidence type="ECO:0000256" key="1">
    <source>
        <dbReference type="ARBA" id="ARBA00004167"/>
    </source>
</evidence>
<feature type="region of interest" description="Disordered" evidence="5">
    <location>
        <begin position="143"/>
        <end position="183"/>
    </location>
</feature>
<dbReference type="InterPro" id="IPR051694">
    <property type="entry name" value="Immunoregulatory_rcpt-like"/>
</dbReference>
<evidence type="ECO:0000313" key="8">
    <source>
        <dbReference type="Proteomes" id="UP000053864"/>
    </source>
</evidence>
<sequence length="206" mass="21549">PAGSVTVNYYNATDCSEGNNYLNVPAYTNSRDNCVNSSYKAYITVVESSSTASHSTSASASSNVPNPTSTPIDSSDSSVSGSLDTLSNEASSSTGQTTTSTLESDNPGISTGAIIGIVIGVLVAVLVVAWFVWYRRRFTKNGDSDADKREGAYAQASSPKLDQKSTDTGVTDFSSSIGLGPQSLAGLWDDELIATCRNSEEIGRRS</sequence>
<organism evidence="7 8">
    <name type="scientific">Phytophthora nicotianae</name>
    <name type="common">Potato buckeye rot agent</name>
    <name type="synonym">Phytophthora parasitica</name>
    <dbReference type="NCBI Taxonomy" id="4792"/>
    <lineage>
        <taxon>Eukaryota</taxon>
        <taxon>Sar</taxon>
        <taxon>Stramenopiles</taxon>
        <taxon>Oomycota</taxon>
        <taxon>Peronosporomycetes</taxon>
        <taxon>Peronosporales</taxon>
        <taxon>Peronosporaceae</taxon>
        <taxon>Phytophthora</taxon>
    </lineage>
</organism>